<keyword evidence="2" id="KW-1185">Reference proteome</keyword>
<dbReference type="Proteomes" id="UP001055811">
    <property type="component" value="Linkage Group LG09"/>
</dbReference>
<evidence type="ECO:0000313" key="1">
    <source>
        <dbReference type="EMBL" id="KAI3691470.1"/>
    </source>
</evidence>
<reference evidence="2" key="1">
    <citation type="journal article" date="2022" name="Mol. Ecol. Resour.">
        <title>The genomes of chicory, endive, great burdock and yacon provide insights into Asteraceae palaeo-polyploidization history and plant inulin production.</title>
        <authorList>
            <person name="Fan W."/>
            <person name="Wang S."/>
            <person name="Wang H."/>
            <person name="Wang A."/>
            <person name="Jiang F."/>
            <person name="Liu H."/>
            <person name="Zhao H."/>
            <person name="Xu D."/>
            <person name="Zhang Y."/>
        </authorList>
    </citation>
    <scope>NUCLEOTIDE SEQUENCE [LARGE SCALE GENOMIC DNA]</scope>
    <source>
        <strain evidence="2">cv. Punajuju</strain>
    </source>
</reference>
<evidence type="ECO:0000313" key="2">
    <source>
        <dbReference type="Proteomes" id="UP001055811"/>
    </source>
</evidence>
<organism evidence="1 2">
    <name type="scientific">Cichorium intybus</name>
    <name type="common">Chicory</name>
    <dbReference type="NCBI Taxonomy" id="13427"/>
    <lineage>
        <taxon>Eukaryota</taxon>
        <taxon>Viridiplantae</taxon>
        <taxon>Streptophyta</taxon>
        <taxon>Embryophyta</taxon>
        <taxon>Tracheophyta</taxon>
        <taxon>Spermatophyta</taxon>
        <taxon>Magnoliopsida</taxon>
        <taxon>eudicotyledons</taxon>
        <taxon>Gunneridae</taxon>
        <taxon>Pentapetalae</taxon>
        <taxon>asterids</taxon>
        <taxon>campanulids</taxon>
        <taxon>Asterales</taxon>
        <taxon>Asteraceae</taxon>
        <taxon>Cichorioideae</taxon>
        <taxon>Cichorieae</taxon>
        <taxon>Cichoriinae</taxon>
        <taxon>Cichorium</taxon>
    </lineage>
</organism>
<protein>
    <submittedName>
        <fullName evidence="1">Uncharacterized protein</fullName>
    </submittedName>
</protein>
<dbReference type="EMBL" id="CM042017">
    <property type="protein sequence ID" value="KAI3691470.1"/>
    <property type="molecule type" value="Genomic_DNA"/>
</dbReference>
<gene>
    <name evidence="1" type="ORF">L2E82_49831</name>
</gene>
<reference evidence="1 2" key="2">
    <citation type="journal article" date="2022" name="Mol. Ecol. Resour.">
        <title>The genomes of chicory, endive, great burdock and yacon provide insights into Asteraceae paleo-polyploidization history and plant inulin production.</title>
        <authorList>
            <person name="Fan W."/>
            <person name="Wang S."/>
            <person name="Wang H."/>
            <person name="Wang A."/>
            <person name="Jiang F."/>
            <person name="Liu H."/>
            <person name="Zhao H."/>
            <person name="Xu D."/>
            <person name="Zhang Y."/>
        </authorList>
    </citation>
    <scope>NUCLEOTIDE SEQUENCE [LARGE SCALE GENOMIC DNA]</scope>
    <source>
        <strain evidence="2">cv. Punajuju</strain>
        <tissue evidence="1">Leaves</tissue>
    </source>
</reference>
<accession>A0ACB8Z2G5</accession>
<proteinExistence type="predicted"/>
<sequence length="241" mass="27913">MHKSLVPKPKRLKSVVISNEERIREELSYVDIVRGAKKDKDNVEGLDVEDSQVATVDDDFFEITVILKEEDEVSMKKVLIGEVKSYDLLQNIFDMPKIEGLLNVNIHYLGGLFVIMEFEAEESADDFLKKAKPSLSNWFHDLFKLWGMPVRIDKDEDISLNKEAKRVGILTNEEPWINEYVNIKIKGNYFKVRVVEDPSRSFGLAPKLNYQDLDQSSDEGWLDLDNERMGMDEHIEETEKV</sequence>
<name>A0ACB8Z2G5_CICIN</name>
<comment type="caution">
    <text evidence="1">The sequence shown here is derived from an EMBL/GenBank/DDBJ whole genome shotgun (WGS) entry which is preliminary data.</text>
</comment>